<dbReference type="RefSeq" id="XP_020118630.1">
    <property type="nucleotide sequence ID" value="XM_020268571.1"/>
</dbReference>
<dbReference type="STRING" id="1441469.A0A225ASD2"/>
<keyword evidence="4" id="KW-1185">Reference proteome</keyword>
<dbReference type="SMART" id="SM00256">
    <property type="entry name" value="FBOX"/>
    <property type="match status" value="1"/>
</dbReference>
<feature type="compositionally biased region" description="Basic and acidic residues" evidence="1">
    <location>
        <begin position="514"/>
        <end position="536"/>
    </location>
</feature>
<feature type="domain" description="F-box" evidence="2">
    <location>
        <begin position="117"/>
        <end position="157"/>
    </location>
</feature>
<evidence type="ECO:0000256" key="1">
    <source>
        <dbReference type="SAM" id="MobiDB-lite"/>
    </source>
</evidence>
<dbReference type="CDD" id="cd09917">
    <property type="entry name" value="F-box_SF"/>
    <property type="match status" value="1"/>
</dbReference>
<feature type="compositionally biased region" description="Acidic residues" evidence="1">
    <location>
        <begin position="70"/>
        <end position="86"/>
    </location>
</feature>
<dbReference type="GeneID" id="31006023"/>
<feature type="compositionally biased region" description="Basic and acidic residues" evidence="1">
    <location>
        <begin position="424"/>
        <end position="438"/>
    </location>
</feature>
<dbReference type="Pfam" id="PF12937">
    <property type="entry name" value="F-box-like"/>
    <property type="match status" value="1"/>
</dbReference>
<dbReference type="Proteomes" id="UP000214365">
    <property type="component" value="Unassembled WGS sequence"/>
</dbReference>
<feature type="region of interest" description="Disordered" evidence="1">
    <location>
        <begin position="1250"/>
        <end position="1280"/>
    </location>
</feature>
<dbReference type="Gene3D" id="1.20.1280.50">
    <property type="match status" value="1"/>
</dbReference>
<dbReference type="Pfam" id="PF25422">
    <property type="entry name" value="DUF7892"/>
    <property type="match status" value="1"/>
</dbReference>
<reference evidence="3 4" key="1">
    <citation type="submission" date="2015-06" db="EMBL/GenBank/DDBJ databases">
        <title>Talaromyces atroroseus IBT 11181 draft genome.</title>
        <authorList>
            <person name="Rasmussen K.B."/>
            <person name="Rasmussen S."/>
            <person name="Petersen B."/>
            <person name="Sicheritz-Ponten T."/>
            <person name="Mortensen U.H."/>
            <person name="Thrane U."/>
        </authorList>
    </citation>
    <scope>NUCLEOTIDE SEQUENCE [LARGE SCALE GENOMIC DNA]</scope>
    <source>
        <strain evidence="3 4">IBT 11181</strain>
    </source>
</reference>
<feature type="region of interest" description="Disordered" evidence="1">
    <location>
        <begin position="1199"/>
        <end position="1237"/>
    </location>
</feature>
<feature type="region of interest" description="Disordered" evidence="1">
    <location>
        <begin position="367"/>
        <end position="438"/>
    </location>
</feature>
<feature type="compositionally biased region" description="Polar residues" evidence="1">
    <location>
        <begin position="13"/>
        <end position="33"/>
    </location>
</feature>
<name>A0A225ASD2_TALAT</name>
<feature type="compositionally biased region" description="Basic and acidic residues" evidence="1">
    <location>
        <begin position="1403"/>
        <end position="1415"/>
    </location>
</feature>
<feature type="region of interest" description="Disordered" evidence="1">
    <location>
        <begin position="1086"/>
        <end position="1122"/>
    </location>
</feature>
<feature type="region of interest" description="Disordered" evidence="1">
    <location>
        <begin position="1"/>
        <end position="111"/>
    </location>
</feature>
<organism evidence="3 4">
    <name type="scientific">Talaromyces atroroseus</name>
    <dbReference type="NCBI Taxonomy" id="1441469"/>
    <lineage>
        <taxon>Eukaryota</taxon>
        <taxon>Fungi</taxon>
        <taxon>Dikarya</taxon>
        <taxon>Ascomycota</taxon>
        <taxon>Pezizomycotina</taxon>
        <taxon>Eurotiomycetes</taxon>
        <taxon>Eurotiomycetidae</taxon>
        <taxon>Eurotiales</taxon>
        <taxon>Trichocomaceae</taxon>
        <taxon>Talaromyces</taxon>
        <taxon>Talaromyces sect. Trachyspermi</taxon>
    </lineage>
</organism>
<feature type="region of interest" description="Disordered" evidence="1">
    <location>
        <begin position="1398"/>
        <end position="1425"/>
    </location>
</feature>
<evidence type="ECO:0000259" key="2">
    <source>
        <dbReference type="SMART" id="SM00256"/>
    </source>
</evidence>
<feature type="compositionally biased region" description="Polar residues" evidence="1">
    <location>
        <begin position="1252"/>
        <end position="1266"/>
    </location>
</feature>
<gene>
    <name evidence="3" type="ORF">UA08_06267</name>
</gene>
<protein>
    <recommendedName>
        <fullName evidence="2">F-box domain-containing protein</fullName>
    </recommendedName>
</protein>
<dbReference type="SUPFAM" id="SSF81383">
    <property type="entry name" value="F-box domain"/>
    <property type="match status" value="1"/>
</dbReference>
<evidence type="ECO:0000313" key="4">
    <source>
        <dbReference type="Proteomes" id="UP000214365"/>
    </source>
</evidence>
<dbReference type="InterPro" id="IPR036047">
    <property type="entry name" value="F-box-like_dom_sf"/>
</dbReference>
<proteinExistence type="predicted"/>
<dbReference type="InterPro" id="IPR057214">
    <property type="entry name" value="DUF7892"/>
</dbReference>
<feature type="region of interest" description="Disordered" evidence="1">
    <location>
        <begin position="513"/>
        <end position="536"/>
    </location>
</feature>
<dbReference type="EMBL" id="LFMY01000009">
    <property type="protein sequence ID" value="OKL58509.1"/>
    <property type="molecule type" value="Genomic_DNA"/>
</dbReference>
<feature type="region of interest" description="Disordered" evidence="1">
    <location>
        <begin position="1359"/>
        <end position="1379"/>
    </location>
</feature>
<feature type="compositionally biased region" description="Polar residues" evidence="1">
    <location>
        <begin position="1199"/>
        <end position="1213"/>
    </location>
</feature>
<dbReference type="OrthoDB" id="2322499at2759"/>
<evidence type="ECO:0000313" key="3">
    <source>
        <dbReference type="EMBL" id="OKL58509.1"/>
    </source>
</evidence>
<comment type="caution">
    <text evidence="3">The sequence shown here is derived from an EMBL/GenBank/DDBJ whole genome shotgun (WGS) entry which is preliminary data.</text>
</comment>
<sequence length="1446" mass="162528">MMDHSAGAPASQEPLSNQDTAVKTSESYLSSAETRQEDGLFPGRKRKHYSSEEQQVGNRRVMIPVRGGNDDDDGGGGGDDDDNDDIADLHYTQSSPGRAKKPRLGHDKPASDRSQLLPMEIWHYIFSFLDPKALGVLLRVSRTFHGFLTKDRDPLDSSASAKGVLKPVSSNFIWSSARKLFHPGMPRPLANMTELDMWRLIRATNCEVCGKNDSSPPSPTSSSAWERGPGINGVRIFWPFGIRACCQCFLTLTKKDVDLVLSPLPTFLLPGLSFVLMTPYMHMVPSVVLRSNESPPADLHLTKYYFNSDIEYLMQEFDHVKSLGPATLEEWIKGLESKGKRKMADTARWEQWENSGGLYEVRLDFRGQSTNNDPRSKSSHHHSMPQDMSRSEHPTLSPFRGLAHNGVPSVPPGFITNSSPSKLDQSRGGRSLRDVDEAKASRRAEIERRCLALRPPLTAPVLSHMESFSAAIQIPHELTDKDWEYLKPRLLAQREMAEKKEIDRLQESRLLQAKTEERRQQEARSKQEKESLDHQWDDAQRLIHDQINMYADEIIAKNRNDGATLSKDKCAQFAADVLMHVRSRFYAHIQEEDAIARASGVAVKADSPDAPPTRKLVLENMKWVYDTKIKPLTEKYSKELFLCNGCENNSRLYGFEGVVQHYAAKHTTALSAGSVIVFWRAEWPEKPPFHPNPNAARALLHASSQGGGFGQPLGYPRQQQSTSGLYMATPEQRHCILPDAHPSSHTYGRSPFRSPYTTYMHGPFQPPSPRTSPYYSGYVFPPPSPAMEPSAFDQPSAYNSPYHGHVVPVNYQTHLPQAPHPYPSPAYGSASPSNQSLLYKVPHGSNRNAIAHHRDTYKTQLDHMARVAREVWNATSGIKDLPNSIRAHVLIYHVAITTQHQFNIDASVALFADGLNNHPQMKPMRGLSGLVCKCCTNGDSPKLPFHPRNPKSYGFSALLSHFQSLHMEHVKNGTVTIPDDSMVGLDWKTDMIALPDLSSLKSLSQNPGMDDFKLRIIAQALPEAFPSSLPALPPETFITKRSPAMHQAYVTDRQSHYPSPTLHNAKKEDYASASVPRAVPADGVSVSSVSEGIRFPPDSLSRRNSPNTLLRHDGRGHGLGNRYVTRSPRAVILRSPRYIRLQDEWVYREDDVDEVSSEHHDRFYIPVSTRSAMSDRSDYPYKSEQFESEIPIQQQRVERQANISRQTGQSSEGSVFPKNAATPLTTEHEDSRSNAGDMSAAEQFLSTFVPGQESQASDTRNDSVSVSKHERHWRPMGAGDDVSERGGLTYYGSDEWKRWGSPGIVRAHEIPRESRAEWVAAQRTRSPDVIQLRYGRKLSGAMESKLPPSRFDRYEALRQESLRPRSRSPPSAVKEDIPRDVLYFEDQDPRLQQSRLLPQHISDPAHRYSRLERESSMSSNARRNATGYRPAGVIREPAYYDDTIDY</sequence>
<accession>A0A225ASD2</accession>
<dbReference type="InterPro" id="IPR001810">
    <property type="entry name" value="F-box_dom"/>
</dbReference>